<proteinExistence type="predicted"/>
<evidence type="ECO:0000313" key="2">
    <source>
        <dbReference type="Proteomes" id="UP000029525"/>
    </source>
</evidence>
<accession>A0A096BJW0</accession>
<reference evidence="1 2" key="1">
    <citation type="submission" date="2014-07" db="EMBL/GenBank/DDBJ databases">
        <authorList>
            <person name="McCorrison J."/>
            <person name="Sanka R."/>
            <person name="Torralba M."/>
            <person name="Gillis M."/>
            <person name="Haft D.H."/>
            <person name="Methe B."/>
            <person name="Sutton G."/>
            <person name="Nelson K.E."/>
        </authorList>
    </citation>
    <scope>NUCLEOTIDE SEQUENCE [LARGE SCALE GENOMIC DNA]</scope>
    <source>
        <strain evidence="1 2">DNF00320</strain>
    </source>
</reference>
<evidence type="ECO:0000313" key="1">
    <source>
        <dbReference type="EMBL" id="KGF42992.1"/>
    </source>
</evidence>
<dbReference type="EMBL" id="JRNQ01000104">
    <property type="protein sequence ID" value="KGF42992.1"/>
    <property type="molecule type" value="Genomic_DNA"/>
</dbReference>
<organism evidence="1 2">
    <name type="scientific">Prevotella bivia DNF00320</name>
    <dbReference type="NCBI Taxonomy" id="1401068"/>
    <lineage>
        <taxon>Bacteria</taxon>
        <taxon>Pseudomonadati</taxon>
        <taxon>Bacteroidota</taxon>
        <taxon>Bacteroidia</taxon>
        <taxon>Bacteroidales</taxon>
        <taxon>Prevotellaceae</taxon>
        <taxon>Prevotella</taxon>
    </lineage>
</organism>
<protein>
    <submittedName>
        <fullName evidence="1">Uncharacterized protein</fullName>
    </submittedName>
</protein>
<name>A0A096BJW0_9BACT</name>
<dbReference type="OrthoDB" id="1072340at2"/>
<sequence length="103" mass="11941">MKHSDFLQQHVEAHQDALRTLNITMYHRPDREYHWFADFPYVIAKLDNGEGHTDAKVMAVKYPITHHGGILVMPDEDSEYYEIGWGNLLFGDIDSILDALPEE</sequence>
<dbReference type="AlphaFoldDB" id="A0A096BJW0"/>
<dbReference type="RefSeq" id="WP_036868642.1">
    <property type="nucleotide sequence ID" value="NZ_JRNQ01000104.1"/>
</dbReference>
<comment type="caution">
    <text evidence="1">The sequence shown here is derived from an EMBL/GenBank/DDBJ whole genome shotgun (WGS) entry which is preliminary data.</text>
</comment>
<dbReference type="Proteomes" id="UP000029525">
    <property type="component" value="Unassembled WGS sequence"/>
</dbReference>
<gene>
    <name evidence="1" type="ORF">HMPREF0647_10610</name>
</gene>